<sequence>MFWASRADFSAACWIRCSTERSAVSWTPSIAAELACLVAPLFRVRFLSPLSPNCWFANCDYTSIASVAWKLNDSPLPLPPIRQPPLRQRLQHHSLGLNTASHGVSSAEIGDLIRANW</sequence>
<protein>
    <submittedName>
        <fullName evidence="1">Proline synthase co-transcribed bacterial-like protein</fullName>
    </submittedName>
</protein>
<proteinExistence type="predicted"/>
<reference evidence="1 2" key="3">
    <citation type="submission" date="2019-11" db="EMBL/GenBank/DDBJ databases">
        <title>A de novo genome assembly of a pear dwarfing rootstock.</title>
        <authorList>
            <person name="Wang F."/>
            <person name="Wang J."/>
            <person name="Li S."/>
            <person name="Zhang Y."/>
            <person name="Fang M."/>
            <person name="Ma L."/>
            <person name="Zhao Y."/>
            <person name="Jiang S."/>
        </authorList>
    </citation>
    <scope>NUCLEOTIDE SEQUENCE [LARGE SCALE GENOMIC DNA]</scope>
    <source>
        <strain evidence="1">S2</strain>
        <tissue evidence="1">Leaf</tissue>
    </source>
</reference>
<comment type="caution">
    <text evidence="1">The sequence shown here is derived from an EMBL/GenBank/DDBJ whole genome shotgun (WGS) entry which is preliminary data.</text>
</comment>
<accession>A0A5N5FX83</accession>
<organism evidence="1 2">
    <name type="scientific">Pyrus ussuriensis x Pyrus communis</name>
    <dbReference type="NCBI Taxonomy" id="2448454"/>
    <lineage>
        <taxon>Eukaryota</taxon>
        <taxon>Viridiplantae</taxon>
        <taxon>Streptophyta</taxon>
        <taxon>Embryophyta</taxon>
        <taxon>Tracheophyta</taxon>
        <taxon>Spermatophyta</taxon>
        <taxon>Magnoliopsida</taxon>
        <taxon>eudicotyledons</taxon>
        <taxon>Gunneridae</taxon>
        <taxon>Pentapetalae</taxon>
        <taxon>rosids</taxon>
        <taxon>fabids</taxon>
        <taxon>Rosales</taxon>
        <taxon>Rosaceae</taxon>
        <taxon>Amygdaloideae</taxon>
        <taxon>Maleae</taxon>
        <taxon>Pyrus</taxon>
    </lineage>
</organism>
<dbReference type="EMBL" id="SMOL01000695">
    <property type="protein sequence ID" value="KAB2602894.1"/>
    <property type="molecule type" value="Genomic_DNA"/>
</dbReference>
<reference evidence="2" key="2">
    <citation type="submission" date="2019-10" db="EMBL/GenBank/DDBJ databases">
        <title>A de novo genome assembly of a pear dwarfing rootstock.</title>
        <authorList>
            <person name="Wang F."/>
            <person name="Wang J."/>
            <person name="Li S."/>
            <person name="Zhang Y."/>
            <person name="Fang M."/>
            <person name="Ma L."/>
            <person name="Zhao Y."/>
            <person name="Jiang S."/>
        </authorList>
    </citation>
    <scope>NUCLEOTIDE SEQUENCE [LARGE SCALE GENOMIC DNA]</scope>
</reference>
<reference evidence="1 2" key="1">
    <citation type="submission" date="2019-09" db="EMBL/GenBank/DDBJ databases">
        <authorList>
            <person name="Ou C."/>
        </authorList>
    </citation>
    <scope>NUCLEOTIDE SEQUENCE [LARGE SCALE GENOMIC DNA]</scope>
    <source>
        <strain evidence="1">S2</strain>
        <tissue evidence="1">Leaf</tissue>
    </source>
</reference>
<dbReference type="Proteomes" id="UP000327157">
    <property type="component" value="Chromosome 10"/>
</dbReference>
<name>A0A5N5FX83_9ROSA</name>
<dbReference type="AlphaFoldDB" id="A0A5N5FX83"/>
<gene>
    <name evidence="1" type="ORF">D8674_003899</name>
</gene>
<evidence type="ECO:0000313" key="2">
    <source>
        <dbReference type="Proteomes" id="UP000327157"/>
    </source>
</evidence>
<keyword evidence="2" id="KW-1185">Reference proteome</keyword>
<evidence type="ECO:0000313" key="1">
    <source>
        <dbReference type="EMBL" id="KAB2602894.1"/>
    </source>
</evidence>